<evidence type="ECO:0000259" key="7">
    <source>
        <dbReference type="Pfam" id="PF04138"/>
    </source>
</evidence>
<feature type="transmembrane region" description="Helical" evidence="6">
    <location>
        <begin position="169"/>
        <end position="188"/>
    </location>
</feature>
<dbReference type="PANTHER" id="PTHR38459">
    <property type="entry name" value="PROPHAGE BACTOPRENOL-LINKED GLUCOSE TRANSLOCASE HOMOLOG"/>
    <property type="match status" value="1"/>
</dbReference>
<protein>
    <recommendedName>
        <fullName evidence="7">GtrA/DPMS transmembrane domain-containing protein</fullName>
    </recommendedName>
</protein>
<feature type="domain" description="GtrA/DPMS transmembrane" evidence="7">
    <location>
        <begin position="67"/>
        <end position="195"/>
    </location>
</feature>
<feature type="transmembrane region" description="Helical" evidence="6">
    <location>
        <begin position="137"/>
        <end position="163"/>
    </location>
</feature>
<evidence type="ECO:0000313" key="8">
    <source>
        <dbReference type="EMBL" id="KKO02678.1"/>
    </source>
</evidence>
<comment type="subcellular location">
    <subcellularLocation>
        <location evidence="1">Membrane</location>
        <topology evidence="1">Multi-pass membrane protein</topology>
    </subcellularLocation>
</comment>
<feature type="transmembrane region" description="Helical" evidence="6">
    <location>
        <begin position="33"/>
        <end position="56"/>
    </location>
</feature>
<feature type="transmembrane region" description="Helical" evidence="6">
    <location>
        <begin position="7"/>
        <end position="27"/>
    </location>
</feature>
<dbReference type="GO" id="GO:0005886">
    <property type="term" value="C:plasma membrane"/>
    <property type="evidence" value="ECO:0007669"/>
    <property type="project" value="TreeGrafter"/>
</dbReference>
<keyword evidence="3 6" id="KW-0812">Transmembrane</keyword>
<comment type="caution">
    <text evidence="8">The sequence shown here is derived from an EMBL/GenBank/DDBJ whole genome shotgun (WGS) entry which is preliminary data.</text>
</comment>
<dbReference type="InterPro" id="IPR051401">
    <property type="entry name" value="GtrA_CellWall_Glycosyl"/>
</dbReference>
<keyword evidence="5 6" id="KW-0472">Membrane</keyword>
<evidence type="ECO:0000256" key="6">
    <source>
        <dbReference type="SAM" id="Phobius"/>
    </source>
</evidence>
<sequence>MKKIDILAALIIGEASALLALVIFKNIRLEIPFFWSLIIILPILTLFGLWIASLIGKKFLILWQAAKFALVGILNTLVDLGVLNVLSLILGITTGFGFSVLKGISFIVAVTNSYFWNKFWTFRKKESTEPKKEFTQFFIVSLIGFGINVGVASLVVIVIGPQFGLSEKIWLNIGAITAAFFGMAWNFLGYKFIVFK</sequence>
<gene>
    <name evidence="8" type="ORF">LCGC14_0101260</name>
</gene>
<keyword evidence="4 6" id="KW-1133">Transmembrane helix</keyword>
<evidence type="ECO:0000256" key="3">
    <source>
        <dbReference type="ARBA" id="ARBA00022692"/>
    </source>
</evidence>
<name>A0A0F9VRV9_9ZZZZ</name>
<accession>A0A0F9VRV9</accession>
<organism evidence="8">
    <name type="scientific">marine sediment metagenome</name>
    <dbReference type="NCBI Taxonomy" id="412755"/>
    <lineage>
        <taxon>unclassified sequences</taxon>
        <taxon>metagenomes</taxon>
        <taxon>ecological metagenomes</taxon>
    </lineage>
</organism>
<reference evidence="8" key="1">
    <citation type="journal article" date="2015" name="Nature">
        <title>Complex archaea that bridge the gap between prokaryotes and eukaryotes.</title>
        <authorList>
            <person name="Spang A."/>
            <person name="Saw J.H."/>
            <person name="Jorgensen S.L."/>
            <person name="Zaremba-Niedzwiedzka K."/>
            <person name="Martijn J."/>
            <person name="Lind A.E."/>
            <person name="van Eijk R."/>
            <person name="Schleper C."/>
            <person name="Guy L."/>
            <person name="Ettema T.J."/>
        </authorList>
    </citation>
    <scope>NUCLEOTIDE SEQUENCE</scope>
</reference>
<proteinExistence type="inferred from homology"/>
<evidence type="ECO:0000256" key="2">
    <source>
        <dbReference type="ARBA" id="ARBA00009399"/>
    </source>
</evidence>
<dbReference type="EMBL" id="LAZR01000029">
    <property type="protein sequence ID" value="KKO02678.1"/>
    <property type="molecule type" value="Genomic_DNA"/>
</dbReference>
<evidence type="ECO:0000256" key="5">
    <source>
        <dbReference type="ARBA" id="ARBA00023136"/>
    </source>
</evidence>
<evidence type="ECO:0000256" key="4">
    <source>
        <dbReference type="ARBA" id="ARBA00022989"/>
    </source>
</evidence>
<feature type="transmembrane region" description="Helical" evidence="6">
    <location>
        <begin position="96"/>
        <end position="116"/>
    </location>
</feature>
<comment type="similarity">
    <text evidence="2">Belongs to the GtrA family.</text>
</comment>
<dbReference type="GO" id="GO:0000271">
    <property type="term" value="P:polysaccharide biosynthetic process"/>
    <property type="evidence" value="ECO:0007669"/>
    <property type="project" value="InterPro"/>
</dbReference>
<evidence type="ECO:0000256" key="1">
    <source>
        <dbReference type="ARBA" id="ARBA00004141"/>
    </source>
</evidence>
<dbReference type="Pfam" id="PF04138">
    <property type="entry name" value="GtrA_DPMS_TM"/>
    <property type="match status" value="1"/>
</dbReference>
<dbReference type="PANTHER" id="PTHR38459:SF1">
    <property type="entry name" value="PROPHAGE BACTOPRENOL-LINKED GLUCOSE TRANSLOCASE HOMOLOG"/>
    <property type="match status" value="1"/>
</dbReference>
<dbReference type="InterPro" id="IPR007267">
    <property type="entry name" value="GtrA_DPMS_TM"/>
</dbReference>
<dbReference type="AlphaFoldDB" id="A0A0F9VRV9"/>
<feature type="transmembrane region" description="Helical" evidence="6">
    <location>
        <begin position="68"/>
        <end position="90"/>
    </location>
</feature>